<dbReference type="Pfam" id="PF00483">
    <property type="entry name" value="NTP_transferase"/>
    <property type="match status" value="1"/>
</dbReference>
<accession>A0ABZ2V765</accession>
<dbReference type="Gene3D" id="3.90.550.10">
    <property type="entry name" value="Spore Coat Polysaccharide Biosynthesis Protein SpsA, Chain A"/>
    <property type="match status" value="1"/>
</dbReference>
<dbReference type="PANTHER" id="PTHR47183">
    <property type="entry name" value="GLUCOSE-1-PHOSPHATE CYTIDYLYLTRANSFERASE-RELATED"/>
    <property type="match status" value="1"/>
</dbReference>
<keyword evidence="3" id="KW-1185">Reference proteome</keyword>
<organism evidence="2 3">
    <name type="scientific">Yoonia phaeophyticola</name>
    <dbReference type="NCBI Taxonomy" id="3137369"/>
    <lineage>
        <taxon>Bacteria</taxon>
        <taxon>Pseudomonadati</taxon>
        <taxon>Pseudomonadota</taxon>
        <taxon>Alphaproteobacteria</taxon>
        <taxon>Rhodobacterales</taxon>
        <taxon>Paracoccaceae</taxon>
        <taxon>Yoonia</taxon>
    </lineage>
</organism>
<dbReference type="InterPro" id="IPR029044">
    <property type="entry name" value="Nucleotide-diphossugar_trans"/>
</dbReference>
<dbReference type="Proteomes" id="UP001440612">
    <property type="component" value="Chromosome"/>
</dbReference>
<evidence type="ECO:0000313" key="3">
    <source>
        <dbReference type="Proteomes" id="UP001440612"/>
    </source>
</evidence>
<feature type="domain" description="Nucleotidyl transferase" evidence="1">
    <location>
        <begin position="4"/>
        <end position="180"/>
    </location>
</feature>
<dbReference type="EMBL" id="CP150951">
    <property type="protein sequence ID" value="WZC50335.1"/>
    <property type="molecule type" value="Genomic_DNA"/>
</dbReference>
<dbReference type="InterPro" id="IPR013446">
    <property type="entry name" value="G1P_cyt_trans-like"/>
</dbReference>
<dbReference type="RefSeq" id="WP_341368437.1">
    <property type="nucleotide sequence ID" value="NZ_CP150951.2"/>
</dbReference>
<name>A0ABZ2V765_9RHOB</name>
<gene>
    <name evidence="2" type="ORF">AABB29_06770</name>
</gene>
<dbReference type="InterPro" id="IPR005835">
    <property type="entry name" value="NTP_transferase_dom"/>
</dbReference>
<dbReference type="SUPFAM" id="SSF53448">
    <property type="entry name" value="Nucleotide-diphospho-sugar transferases"/>
    <property type="match status" value="1"/>
</dbReference>
<reference evidence="3" key="1">
    <citation type="submission" date="2024-04" db="EMBL/GenBank/DDBJ databases">
        <title>Phylogenomic analyses of a clade within the roseobacter group suggest taxonomic reassignments of species of the genera Aestuariivita, Citreicella, Loktanella, Nautella, Pelagibaca, Ruegeria, Thalassobius, Thiobacimonas and Tropicibacter, and the proposal o.</title>
        <authorList>
            <person name="Jeon C.O."/>
        </authorList>
    </citation>
    <scope>NUCLEOTIDE SEQUENCE [LARGE SCALE GENOMIC DNA]</scope>
    <source>
        <strain evidence="3">BS5-3</strain>
    </source>
</reference>
<evidence type="ECO:0000313" key="2">
    <source>
        <dbReference type="EMBL" id="WZC50335.1"/>
    </source>
</evidence>
<proteinExistence type="predicted"/>
<sequence length="196" mass="20641">MKTGVILAGGKSERFGGVNALPKPAVQIGETPMVLHAAGALVRAGCRHVIVLTGANHDRLQQALGLSDNEGMLTVGDGATVPFTLRFSGEATGTGGRLLYVSAEEFAPGVLISYTDVFSDFDPATLSDLQVQKGVTLVMLAVNPRQPWGELEFDGDRVSGFREKPVLRGTWINGGIFAAGPELQDAIHAPSDSLEQ</sequence>
<protein>
    <submittedName>
        <fullName evidence="2">NDP-sugar synthase</fullName>
    </submittedName>
</protein>
<evidence type="ECO:0000259" key="1">
    <source>
        <dbReference type="Pfam" id="PF00483"/>
    </source>
</evidence>